<evidence type="ECO:0000256" key="5">
    <source>
        <dbReference type="ARBA" id="ARBA00023136"/>
    </source>
</evidence>
<keyword evidence="3 7" id="KW-0812">Transmembrane</keyword>
<evidence type="ECO:0000256" key="7">
    <source>
        <dbReference type="HAMAP-Rule" id="MF_01329"/>
    </source>
</evidence>
<dbReference type="GO" id="GO:0015979">
    <property type="term" value="P:photosynthesis"/>
    <property type="evidence" value="ECO:0007669"/>
    <property type="project" value="UniProtKB-KW"/>
</dbReference>
<dbReference type="GO" id="GO:0031676">
    <property type="term" value="C:plasma membrane-derived thylakoid membrane"/>
    <property type="evidence" value="ECO:0007669"/>
    <property type="project" value="UniProtKB-SubCell"/>
</dbReference>
<gene>
    <name evidence="7" type="primary">psb30</name>
    <name evidence="7" type="synonym">ycf12</name>
    <name evidence="8" type="ORF">NIES593_20785</name>
</gene>
<evidence type="ECO:0000256" key="1">
    <source>
        <dbReference type="ARBA" id="ARBA00004167"/>
    </source>
</evidence>
<dbReference type="STRING" id="1921803.NIES593_20785"/>
<feature type="transmembrane region" description="Helical" evidence="7">
    <location>
        <begin position="20"/>
        <end position="41"/>
    </location>
</feature>
<keyword evidence="5 7" id="KW-0472">Membrane</keyword>
<comment type="caution">
    <text evidence="8">The sequence shown here is derived from an EMBL/GenBank/DDBJ whole genome shotgun (WGS) entry which is preliminary data.</text>
</comment>
<comment type="similarity">
    <text evidence="7">Belongs to the Psb30/Ycf12 family.</text>
</comment>
<comment type="subunit">
    <text evidence="7">PSII is composed of 1 copy each of membrane proteins PsbA, PsbB, PsbC, PsbD, PsbE, PsbF, PsbH, PsbI, PsbJ, PsbK, PsbL, PsbM, PsbT, PsbX, PsbY, PsbZ, Psb30/Ycf12, peripheral proteins PsbO, CyanoQ (PsbQ), PsbU, PsbV and a large number of cofactors. It forms dimeric complexes.</text>
</comment>
<comment type="function">
    <text evidence="7">A core subunit of photosystem II (PSII), probably helps stabilize the reaction center.</text>
</comment>
<evidence type="ECO:0000256" key="2">
    <source>
        <dbReference type="ARBA" id="ARBA00022531"/>
    </source>
</evidence>
<dbReference type="NCBIfam" id="NF010239">
    <property type="entry name" value="PRK13686.1"/>
    <property type="match status" value="1"/>
</dbReference>
<keyword evidence="4 7" id="KW-1133">Transmembrane helix</keyword>
<evidence type="ECO:0000313" key="8">
    <source>
        <dbReference type="EMBL" id="OKH19632.1"/>
    </source>
</evidence>
<name>A0A1U7H8J4_9CYAN</name>
<keyword evidence="9" id="KW-1185">Reference proteome</keyword>
<dbReference type="HAMAP" id="MF_01329">
    <property type="entry name" value="PSII_Psb30_Ycf12"/>
    <property type="match status" value="1"/>
</dbReference>
<evidence type="ECO:0000256" key="3">
    <source>
        <dbReference type="ARBA" id="ARBA00022692"/>
    </source>
</evidence>
<evidence type="ECO:0000256" key="4">
    <source>
        <dbReference type="ARBA" id="ARBA00022989"/>
    </source>
</evidence>
<keyword evidence="2 7" id="KW-0602">Photosynthesis</keyword>
<accession>A0A1U7H8J4</accession>
<dbReference type="Proteomes" id="UP000186868">
    <property type="component" value="Unassembled WGS sequence"/>
</dbReference>
<dbReference type="InterPro" id="IPR010284">
    <property type="entry name" value="PSII_Ycf12_core-subunit"/>
</dbReference>
<dbReference type="AlphaFoldDB" id="A0A1U7H8J4"/>
<dbReference type="Pfam" id="PF05969">
    <property type="entry name" value="PSII_Ycf12"/>
    <property type="match status" value="1"/>
</dbReference>
<evidence type="ECO:0000313" key="9">
    <source>
        <dbReference type="Proteomes" id="UP000186868"/>
    </source>
</evidence>
<sequence>MDFLTNLLDPVTSLNWEVIFNLVFVSLIMLAGPAVIFLLAFRGGDL</sequence>
<proteinExistence type="inferred from homology"/>
<evidence type="ECO:0000256" key="6">
    <source>
        <dbReference type="ARBA" id="ARBA00023276"/>
    </source>
</evidence>
<dbReference type="EMBL" id="MRCB01000039">
    <property type="protein sequence ID" value="OKH19632.1"/>
    <property type="molecule type" value="Genomic_DNA"/>
</dbReference>
<reference evidence="8 9" key="1">
    <citation type="submission" date="2016-11" db="EMBL/GenBank/DDBJ databases">
        <title>Draft Genome Sequences of Nine Cyanobacterial Strains from Diverse Habitats.</title>
        <authorList>
            <person name="Zhu T."/>
            <person name="Hou S."/>
            <person name="Lu X."/>
            <person name="Hess W.R."/>
        </authorList>
    </citation>
    <scope>NUCLEOTIDE SEQUENCE [LARGE SCALE GENOMIC DNA]</scope>
    <source>
        <strain evidence="8 9">NIES-593</strain>
    </source>
</reference>
<dbReference type="RefSeq" id="WP_015145333.1">
    <property type="nucleotide sequence ID" value="NZ_MRCB01000039.1"/>
</dbReference>
<organism evidence="8 9">
    <name type="scientific">Hydrococcus rivularis NIES-593</name>
    <dbReference type="NCBI Taxonomy" id="1921803"/>
    <lineage>
        <taxon>Bacteria</taxon>
        <taxon>Bacillati</taxon>
        <taxon>Cyanobacteriota</taxon>
        <taxon>Cyanophyceae</taxon>
        <taxon>Pleurocapsales</taxon>
        <taxon>Hydrococcaceae</taxon>
        <taxon>Hydrococcus</taxon>
    </lineage>
</organism>
<protein>
    <recommendedName>
        <fullName evidence="7">Photosystem II reaction center protein Psb30</fullName>
    </recommendedName>
    <alternativeName>
        <fullName evidence="7">Photosystem II reaction center protein Ycf12</fullName>
    </alternativeName>
</protein>
<keyword evidence="7" id="KW-0793">Thylakoid</keyword>
<dbReference type="GO" id="GO:0009523">
    <property type="term" value="C:photosystem II"/>
    <property type="evidence" value="ECO:0007669"/>
    <property type="project" value="UniProtKB-KW"/>
</dbReference>
<keyword evidence="6 7" id="KW-0604">Photosystem II</keyword>
<comment type="subcellular location">
    <subcellularLocation>
        <location evidence="7">Cellular thylakoid membrane</location>
        <topology evidence="7">Single-pass membrane protein</topology>
    </subcellularLocation>
    <subcellularLocation>
        <location evidence="1">Membrane</location>
        <topology evidence="1">Single-pass membrane protein</topology>
    </subcellularLocation>
</comment>